<keyword evidence="4 9" id="KW-0812">Transmembrane</keyword>
<evidence type="ECO:0000256" key="4">
    <source>
        <dbReference type="ARBA" id="ARBA00022692"/>
    </source>
</evidence>
<comment type="subcellular location">
    <subcellularLocation>
        <location evidence="1">Mitochondrion membrane</location>
        <topology evidence="1">Multi-pass membrane protein</topology>
    </subcellularLocation>
</comment>
<dbReference type="InterPro" id="IPR023395">
    <property type="entry name" value="MCP_dom_sf"/>
</dbReference>
<sequence length="305" mass="32839">MEDDEYESLPPTAGPAIHMVAGAAAGMLEHTAMYPFDVVKTRLQKVNPHPGGTYKGMAHCMSTMIRTEGTTSLFRGINAVLLGAGPAHALYFSVYERAKKAVHADGSKPAATASAAVCAAFAHDAFMNPVEVVKQRMQMFQSPYTSIFQCIKAVAVNEGIGAFYRSFTTQLLMNIPFQCTYLVTYESSRRYLNPTGQYNPTAHLLAGALAGATAAAITTPMDVAKTYLNTQELCKGAQASAELTHTSSRYLMGIVVAWRAIHAELGYAGFFRGVTARVIAATPAAAISWSVYEFFKHSLSLVKDA</sequence>
<dbReference type="KEGG" id="sre:PTSG_09292"/>
<evidence type="ECO:0000256" key="2">
    <source>
        <dbReference type="ARBA" id="ARBA00006375"/>
    </source>
</evidence>
<feature type="repeat" description="Solcar" evidence="9">
    <location>
        <begin position="13"/>
        <end position="101"/>
    </location>
</feature>
<dbReference type="Gene3D" id="1.50.40.10">
    <property type="entry name" value="Mitochondrial carrier domain"/>
    <property type="match status" value="1"/>
</dbReference>
<dbReference type="PROSITE" id="PS50920">
    <property type="entry name" value="SOLCAR"/>
    <property type="match status" value="3"/>
</dbReference>
<keyword evidence="8 9" id="KW-0472">Membrane</keyword>
<dbReference type="PRINTS" id="PR00926">
    <property type="entry name" value="MITOCARRIER"/>
</dbReference>
<evidence type="ECO:0000256" key="7">
    <source>
        <dbReference type="ARBA" id="ARBA00023128"/>
    </source>
</evidence>
<dbReference type="GeneID" id="16070103"/>
<keyword evidence="12" id="KW-1185">Reference proteome</keyword>
<gene>
    <name evidence="11" type="ORF">PTSG_09292</name>
</gene>
<name>F2UM76_SALR5</name>
<dbReference type="AlphaFoldDB" id="F2UM76"/>
<evidence type="ECO:0000256" key="1">
    <source>
        <dbReference type="ARBA" id="ARBA00004225"/>
    </source>
</evidence>
<dbReference type="InParanoid" id="F2UM76"/>
<protein>
    <submittedName>
        <fullName evidence="11">Solute carrier protein</fullName>
    </submittedName>
</protein>
<evidence type="ECO:0000256" key="10">
    <source>
        <dbReference type="RuleBase" id="RU000488"/>
    </source>
</evidence>
<keyword evidence="3 10" id="KW-0813">Transport</keyword>
<organism evidence="11 12">
    <name type="scientific">Salpingoeca rosetta (strain ATCC 50818 / BSB-021)</name>
    <dbReference type="NCBI Taxonomy" id="946362"/>
    <lineage>
        <taxon>Eukaryota</taxon>
        <taxon>Choanoflagellata</taxon>
        <taxon>Craspedida</taxon>
        <taxon>Salpingoecidae</taxon>
        <taxon>Salpingoeca</taxon>
    </lineage>
</organism>
<keyword evidence="6" id="KW-1133">Transmembrane helix</keyword>
<dbReference type="InterPro" id="IPR018108">
    <property type="entry name" value="MCP_transmembrane"/>
</dbReference>
<evidence type="ECO:0000256" key="3">
    <source>
        <dbReference type="ARBA" id="ARBA00022448"/>
    </source>
</evidence>
<feature type="repeat" description="Solcar" evidence="9">
    <location>
        <begin position="107"/>
        <end position="191"/>
    </location>
</feature>
<evidence type="ECO:0000256" key="9">
    <source>
        <dbReference type="PROSITE-ProRule" id="PRU00282"/>
    </source>
</evidence>
<dbReference type="GO" id="GO:0015093">
    <property type="term" value="F:ferrous iron transmembrane transporter activity"/>
    <property type="evidence" value="ECO:0007669"/>
    <property type="project" value="TreeGrafter"/>
</dbReference>
<keyword evidence="5" id="KW-0677">Repeat</keyword>
<dbReference type="OMA" id="MYNSQHQ"/>
<dbReference type="SUPFAM" id="SSF103506">
    <property type="entry name" value="Mitochondrial carrier"/>
    <property type="match status" value="1"/>
</dbReference>
<evidence type="ECO:0000256" key="5">
    <source>
        <dbReference type="ARBA" id="ARBA00022737"/>
    </source>
</evidence>
<feature type="repeat" description="Solcar" evidence="9">
    <location>
        <begin position="198"/>
        <end position="298"/>
    </location>
</feature>
<comment type="similarity">
    <text evidence="2 10">Belongs to the mitochondrial carrier (TC 2.A.29) family.</text>
</comment>
<dbReference type="STRING" id="946362.F2UM76"/>
<keyword evidence="7" id="KW-0496">Mitochondrion</keyword>
<reference evidence="11" key="1">
    <citation type="submission" date="2009-08" db="EMBL/GenBank/DDBJ databases">
        <title>Annotation of Salpingoeca rosetta.</title>
        <authorList>
            <consortium name="The Broad Institute Genome Sequencing Platform"/>
            <person name="Russ C."/>
            <person name="Cuomo C."/>
            <person name="Burger G."/>
            <person name="Gray M.W."/>
            <person name="Holland P.W.H."/>
            <person name="King N."/>
            <person name="Lang F.B.F."/>
            <person name="Roger A.J."/>
            <person name="Ruiz-Trillo I."/>
            <person name="Young S.K."/>
            <person name="Zeng Q."/>
            <person name="Gargeya S."/>
            <person name="Alvarado L."/>
            <person name="Berlin A."/>
            <person name="Chapman S.B."/>
            <person name="Chen Z."/>
            <person name="Freedman E."/>
            <person name="Gellesch M."/>
            <person name="Goldberg J."/>
            <person name="Griggs A."/>
            <person name="Gujja S."/>
            <person name="Heilman E."/>
            <person name="Heiman D."/>
            <person name="Howarth C."/>
            <person name="Mehta T."/>
            <person name="Neiman D."/>
            <person name="Pearson M."/>
            <person name="Roberts A."/>
            <person name="Saif S."/>
            <person name="Shea T."/>
            <person name="Shenoy N."/>
            <person name="Sisk P."/>
            <person name="Stolte C."/>
            <person name="Sykes S."/>
            <person name="White J."/>
            <person name="Yandava C."/>
            <person name="Haas B."/>
            <person name="Nusbaum C."/>
            <person name="Birren B."/>
        </authorList>
    </citation>
    <scope>NUCLEOTIDE SEQUENCE</scope>
    <source>
        <strain evidence="11">ATCC 50818</strain>
    </source>
</reference>
<dbReference type="OrthoDB" id="43906at2759"/>
<accession>F2UM76</accession>
<dbReference type="FunCoup" id="F2UM76">
    <property type="interactions" value="1459"/>
</dbReference>
<evidence type="ECO:0000313" key="12">
    <source>
        <dbReference type="Proteomes" id="UP000007799"/>
    </source>
</evidence>
<dbReference type="RefSeq" id="XP_004989548.1">
    <property type="nucleotide sequence ID" value="XM_004989491.1"/>
</dbReference>
<dbReference type="EMBL" id="GL832982">
    <property type="protein sequence ID" value="EGD78225.1"/>
    <property type="molecule type" value="Genomic_DNA"/>
</dbReference>
<proteinExistence type="inferred from homology"/>
<dbReference type="eggNOG" id="KOG0760">
    <property type="taxonomic scope" value="Eukaryota"/>
</dbReference>
<dbReference type="PANTHER" id="PTHR45758">
    <property type="entry name" value="MITOFERRIN-1-RELATED"/>
    <property type="match status" value="1"/>
</dbReference>
<dbReference type="InterPro" id="IPR002067">
    <property type="entry name" value="MCP"/>
</dbReference>
<dbReference type="Proteomes" id="UP000007799">
    <property type="component" value="Unassembled WGS sequence"/>
</dbReference>
<evidence type="ECO:0000313" key="11">
    <source>
        <dbReference type="EMBL" id="EGD78225.1"/>
    </source>
</evidence>
<dbReference type="PANTHER" id="PTHR45758:SF4">
    <property type="entry name" value="MITOFERRIN-1"/>
    <property type="match status" value="1"/>
</dbReference>
<dbReference type="GO" id="GO:0031966">
    <property type="term" value="C:mitochondrial membrane"/>
    <property type="evidence" value="ECO:0007669"/>
    <property type="project" value="UniProtKB-SubCell"/>
</dbReference>
<dbReference type="Pfam" id="PF00153">
    <property type="entry name" value="Mito_carr"/>
    <property type="match status" value="3"/>
</dbReference>
<dbReference type="FunFam" id="1.50.40.10:FF:000029">
    <property type="entry name" value="Solute carrier family 25 member 28"/>
    <property type="match status" value="1"/>
</dbReference>
<dbReference type="GO" id="GO:0048250">
    <property type="term" value="P:iron import into the mitochondrion"/>
    <property type="evidence" value="ECO:0007669"/>
    <property type="project" value="TreeGrafter"/>
</dbReference>
<evidence type="ECO:0000256" key="8">
    <source>
        <dbReference type="ARBA" id="ARBA00023136"/>
    </source>
</evidence>
<evidence type="ECO:0000256" key="6">
    <source>
        <dbReference type="ARBA" id="ARBA00022989"/>
    </source>
</evidence>